<protein>
    <recommendedName>
        <fullName evidence="3">Tail assembly chaperone</fullName>
    </recommendedName>
</protein>
<dbReference type="Proteomes" id="UP000623172">
    <property type="component" value="Unassembled WGS sequence"/>
</dbReference>
<organism evidence="1 2">
    <name type="scientific">Gehongia tenuis</name>
    <dbReference type="NCBI Taxonomy" id="2763655"/>
    <lineage>
        <taxon>Bacteria</taxon>
        <taxon>Bacillati</taxon>
        <taxon>Bacillota</taxon>
        <taxon>Clostridia</taxon>
        <taxon>Christensenellales</taxon>
        <taxon>Christensenellaceae</taxon>
        <taxon>Gehongia</taxon>
    </lineage>
</organism>
<evidence type="ECO:0000313" key="1">
    <source>
        <dbReference type="EMBL" id="MBC8531755.1"/>
    </source>
</evidence>
<reference evidence="1" key="1">
    <citation type="submission" date="2020-08" db="EMBL/GenBank/DDBJ databases">
        <title>Genome public.</title>
        <authorList>
            <person name="Liu C."/>
            <person name="Sun Q."/>
        </authorList>
    </citation>
    <scope>NUCLEOTIDE SEQUENCE</scope>
    <source>
        <strain evidence="1">NSJ-53</strain>
    </source>
</reference>
<name>A0A926HQH9_9FIRM</name>
<keyword evidence="2" id="KW-1185">Reference proteome</keyword>
<comment type="caution">
    <text evidence="1">The sequence shown here is derived from an EMBL/GenBank/DDBJ whole genome shotgun (WGS) entry which is preliminary data.</text>
</comment>
<accession>A0A926HQH9</accession>
<dbReference type="EMBL" id="JACRSR010000003">
    <property type="protein sequence ID" value="MBC8531755.1"/>
    <property type="molecule type" value="Genomic_DNA"/>
</dbReference>
<evidence type="ECO:0000313" key="2">
    <source>
        <dbReference type="Proteomes" id="UP000623172"/>
    </source>
</evidence>
<sequence length="116" mass="12772">MFRPLEILPATIRLGDDEYPVKFSNRALMLAEDKSGKPMTVLLTKLLSFSTSAEELCALLYGALKEGGDAELIYKDVVDGIPPAYIPDILQQLAGIIAQQVPLEPEKKTNPKQTKK</sequence>
<gene>
    <name evidence="1" type="ORF">H8696_07825</name>
</gene>
<dbReference type="RefSeq" id="WP_249316375.1">
    <property type="nucleotide sequence ID" value="NZ_JACRSR010000003.1"/>
</dbReference>
<proteinExistence type="predicted"/>
<evidence type="ECO:0008006" key="3">
    <source>
        <dbReference type="Google" id="ProtNLM"/>
    </source>
</evidence>
<dbReference type="AlphaFoldDB" id="A0A926HQH9"/>